<evidence type="ECO:0000313" key="2">
    <source>
        <dbReference type="Proteomes" id="UP001432401"/>
    </source>
</evidence>
<dbReference type="EMBL" id="JBEQNB010000014">
    <property type="protein sequence ID" value="MES0836851.1"/>
    <property type="molecule type" value="Genomic_DNA"/>
</dbReference>
<proteinExistence type="predicted"/>
<gene>
    <name evidence="1" type="ORF">ABUK86_23955</name>
</gene>
<accession>A0ABV2A1P9</accession>
<reference evidence="1 2" key="1">
    <citation type="submission" date="2024-06" db="EMBL/GenBank/DDBJ databases">
        <authorList>
            <person name="Bataeva Y.V."/>
            <person name="Grigorian L.N."/>
            <person name="Solomentsev V.I."/>
        </authorList>
    </citation>
    <scope>NUCLEOTIDE SEQUENCE [LARGE SCALE GENOMIC DNA]</scope>
    <source>
        <strain evidence="2">SCPM-O-B-12605 (RCAM04882)</strain>
    </source>
</reference>
<organism evidence="1 2">
    <name type="scientific">Nocardiopsis tropica</name>
    <dbReference type="NCBI Taxonomy" id="109330"/>
    <lineage>
        <taxon>Bacteria</taxon>
        <taxon>Bacillati</taxon>
        <taxon>Actinomycetota</taxon>
        <taxon>Actinomycetes</taxon>
        <taxon>Streptosporangiales</taxon>
        <taxon>Nocardiopsidaceae</taxon>
        <taxon>Nocardiopsis</taxon>
    </lineage>
</organism>
<keyword evidence="2" id="KW-1185">Reference proteome</keyword>
<dbReference type="Proteomes" id="UP001432401">
    <property type="component" value="Unassembled WGS sequence"/>
</dbReference>
<protein>
    <submittedName>
        <fullName evidence="1">Uncharacterized protein</fullName>
    </submittedName>
</protein>
<dbReference type="RefSeq" id="WP_344177649.1">
    <property type="nucleotide sequence ID" value="NZ_JBEQNA010000013.1"/>
</dbReference>
<sequence>MVIRLLSVVRPAPGASARALWAMENGDAVLDALDAGPEPLARSD</sequence>
<name>A0ABV2A1P9_9ACTN</name>
<evidence type="ECO:0000313" key="1">
    <source>
        <dbReference type="EMBL" id="MES0836851.1"/>
    </source>
</evidence>
<comment type="caution">
    <text evidence="1">The sequence shown here is derived from an EMBL/GenBank/DDBJ whole genome shotgun (WGS) entry which is preliminary data.</text>
</comment>